<dbReference type="PANTHER" id="PTHR43479">
    <property type="entry name" value="ACREF/ENVCD OPERON REPRESSOR-RELATED"/>
    <property type="match status" value="1"/>
</dbReference>
<evidence type="ECO:0000313" key="5">
    <source>
        <dbReference type="Proteomes" id="UP001464378"/>
    </source>
</evidence>
<evidence type="ECO:0000313" key="4">
    <source>
        <dbReference type="EMBL" id="MEQ2444768.1"/>
    </source>
</evidence>
<sequence length="199" mass="23181">MEKEERKENQRTRLTKRLLRESLLGLLEEKPVERITVKELCERAELNRSTFYAYYQDVVQLYYEMGNELVDALLDYVRDIGADRVQTEPMLAYIKERREMFALLIYNGQFMDMNAPLQRRVFEETIRYIWPAGAEMSVAGPEWKYILQYMFMGGSGLIHRWVRDGCDMEPAELAALLGGLTETLLRAAPGLARQKGKKA</sequence>
<organism evidence="4 5">
    <name type="scientific">Pseudoflavonifractor intestinihominis</name>
    <dbReference type="NCBI Taxonomy" id="3133171"/>
    <lineage>
        <taxon>Bacteria</taxon>
        <taxon>Bacillati</taxon>
        <taxon>Bacillota</taxon>
        <taxon>Clostridia</taxon>
        <taxon>Eubacteriales</taxon>
        <taxon>Oscillospiraceae</taxon>
        <taxon>Pseudoflavonifractor</taxon>
    </lineage>
</organism>
<accession>A0ABV1EBR6</accession>
<dbReference type="InterPro" id="IPR001647">
    <property type="entry name" value="HTH_TetR"/>
</dbReference>
<dbReference type="InterPro" id="IPR039532">
    <property type="entry name" value="TetR_C_Firmicutes"/>
</dbReference>
<dbReference type="Proteomes" id="UP001464378">
    <property type="component" value="Unassembled WGS sequence"/>
</dbReference>
<proteinExistence type="predicted"/>
<reference evidence="4 5" key="1">
    <citation type="submission" date="2024-03" db="EMBL/GenBank/DDBJ databases">
        <title>Human intestinal bacterial collection.</title>
        <authorList>
            <person name="Pauvert C."/>
            <person name="Hitch T.C.A."/>
            <person name="Clavel T."/>
        </authorList>
    </citation>
    <scope>NUCLEOTIDE SEQUENCE [LARGE SCALE GENOMIC DNA]</scope>
    <source>
        <strain evidence="4 5">CLA-AP-H29</strain>
    </source>
</reference>
<evidence type="ECO:0000259" key="3">
    <source>
        <dbReference type="PROSITE" id="PS50977"/>
    </source>
</evidence>
<feature type="domain" description="HTH tetR-type" evidence="3">
    <location>
        <begin position="13"/>
        <end position="73"/>
    </location>
</feature>
<dbReference type="InterPro" id="IPR009057">
    <property type="entry name" value="Homeodomain-like_sf"/>
</dbReference>
<dbReference type="RefSeq" id="WP_349232488.1">
    <property type="nucleotide sequence ID" value="NZ_JBBMFK010000032.1"/>
</dbReference>
<protein>
    <submittedName>
        <fullName evidence="4">TetR-like C-terminal domain-containing protein</fullName>
    </submittedName>
</protein>
<keyword evidence="5" id="KW-1185">Reference proteome</keyword>
<evidence type="ECO:0000256" key="1">
    <source>
        <dbReference type="ARBA" id="ARBA00023125"/>
    </source>
</evidence>
<dbReference type="SUPFAM" id="SSF46689">
    <property type="entry name" value="Homeodomain-like"/>
    <property type="match status" value="1"/>
</dbReference>
<dbReference type="PANTHER" id="PTHR43479:SF11">
    <property type="entry name" value="ACREF_ENVCD OPERON REPRESSOR-RELATED"/>
    <property type="match status" value="1"/>
</dbReference>
<dbReference type="Gene3D" id="1.10.357.10">
    <property type="entry name" value="Tetracycline Repressor, domain 2"/>
    <property type="match status" value="1"/>
</dbReference>
<name>A0ABV1EBR6_9FIRM</name>
<dbReference type="EMBL" id="JBBMFK010000032">
    <property type="protein sequence ID" value="MEQ2444768.1"/>
    <property type="molecule type" value="Genomic_DNA"/>
</dbReference>
<keyword evidence="1 2" id="KW-0238">DNA-binding</keyword>
<comment type="caution">
    <text evidence="4">The sequence shown here is derived from an EMBL/GenBank/DDBJ whole genome shotgun (WGS) entry which is preliminary data.</text>
</comment>
<gene>
    <name evidence="4" type="ORF">WMO64_15015</name>
</gene>
<dbReference type="InterPro" id="IPR050624">
    <property type="entry name" value="HTH-type_Tx_Regulator"/>
</dbReference>
<feature type="DNA-binding region" description="H-T-H motif" evidence="2">
    <location>
        <begin position="36"/>
        <end position="55"/>
    </location>
</feature>
<evidence type="ECO:0000256" key="2">
    <source>
        <dbReference type="PROSITE-ProRule" id="PRU00335"/>
    </source>
</evidence>
<dbReference type="Pfam" id="PF14278">
    <property type="entry name" value="TetR_C_8"/>
    <property type="match status" value="1"/>
</dbReference>
<dbReference type="PROSITE" id="PS50977">
    <property type="entry name" value="HTH_TETR_2"/>
    <property type="match status" value="1"/>
</dbReference>